<dbReference type="Pfam" id="PF02631">
    <property type="entry name" value="RecX_HTH2"/>
    <property type="match status" value="1"/>
</dbReference>
<evidence type="ECO:0000256" key="5">
    <source>
        <dbReference type="HAMAP-Rule" id="MF_01114"/>
    </source>
</evidence>
<evidence type="ECO:0000259" key="7">
    <source>
        <dbReference type="Pfam" id="PF02631"/>
    </source>
</evidence>
<sequence length="218" mass="24579">MRLVKLAPSQRVEGRWLLHLEDGSILRVGEGEVVSFALYAGMELSGETLAALREAAAFAALREKALNTLSLRPLSRRELLQKLTARPRKKPGEEDSPPPPDPRQAEAVADWLEELGYLNDGEYAKAVARHYAAKGYGVRKLKDELFRRGVDRSLWEEALEEVEDPAEQIDKLIAKKMRGEDPKDRKALKRTADALARRGYGWEDIREGLLRYGAEDDT</sequence>
<dbReference type="InterPro" id="IPR053925">
    <property type="entry name" value="RecX_HTH_3rd"/>
</dbReference>
<gene>
    <name evidence="5" type="primary">recX</name>
    <name evidence="9" type="ORF">H9841_12330</name>
</gene>
<evidence type="ECO:0000256" key="1">
    <source>
        <dbReference type="ARBA" id="ARBA00004496"/>
    </source>
</evidence>
<dbReference type="InterPro" id="IPR003783">
    <property type="entry name" value="Regulatory_RecX"/>
</dbReference>
<feature type="region of interest" description="Disordered" evidence="6">
    <location>
        <begin position="83"/>
        <end position="104"/>
    </location>
</feature>
<dbReference type="InterPro" id="IPR036388">
    <property type="entry name" value="WH-like_DNA-bd_sf"/>
</dbReference>
<dbReference type="AlphaFoldDB" id="A0A9D1YAV7"/>
<organism evidence="9 10">
    <name type="scientific">Candidatus Flavonifractor merdigallinarum</name>
    <dbReference type="NCBI Taxonomy" id="2838589"/>
    <lineage>
        <taxon>Bacteria</taxon>
        <taxon>Bacillati</taxon>
        <taxon>Bacillota</taxon>
        <taxon>Clostridia</taxon>
        <taxon>Eubacteriales</taxon>
        <taxon>Oscillospiraceae</taxon>
        <taxon>Flavonifractor</taxon>
    </lineage>
</organism>
<dbReference type="HAMAP" id="MF_01114">
    <property type="entry name" value="RecX"/>
    <property type="match status" value="1"/>
</dbReference>
<dbReference type="Pfam" id="PF21981">
    <property type="entry name" value="RecX_HTH3"/>
    <property type="match status" value="1"/>
</dbReference>
<comment type="similarity">
    <text evidence="2 5">Belongs to the RecX family.</text>
</comment>
<comment type="subcellular location">
    <subcellularLocation>
        <location evidence="1 5">Cytoplasm</location>
    </subcellularLocation>
</comment>
<keyword evidence="4 5" id="KW-0963">Cytoplasm</keyword>
<dbReference type="Proteomes" id="UP000823868">
    <property type="component" value="Unassembled WGS sequence"/>
</dbReference>
<protein>
    <recommendedName>
        <fullName evidence="3 5">Regulatory protein RecX</fullName>
    </recommendedName>
</protein>
<feature type="domain" description="RecX second three-helical" evidence="7">
    <location>
        <begin position="119"/>
        <end position="159"/>
    </location>
</feature>
<evidence type="ECO:0000313" key="10">
    <source>
        <dbReference type="Proteomes" id="UP000823868"/>
    </source>
</evidence>
<dbReference type="GO" id="GO:0006282">
    <property type="term" value="P:regulation of DNA repair"/>
    <property type="evidence" value="ECO:0007669"/>
    <property type="project" value="UniProtKB-UniRule"/>
</dbReference>
<dbReference type="PANTHER" id="PTHR33602">
    <property type="entry name" value="REGULATORY PROTEIN RECX FAMILY PROTEIN"/>
    <property type="match status" value="1"/>
</dbReference>
<evidence type="ECO:0000256" key="4">
    <source>
        <dbReference type="ARBA" id="ARBA00022490"/>
    </source>
</evidence>
<dbReference type="EMBL" id="DXDX01000219">
    <property type="protein sequence ID" value="HIY22671.1"/>
    <property type="molecule type" value="Genomic_DNA"/>
</dbReference>
<feature type="domain" description="RecX third three-helical" evidence="8">
    <location>
        <begin position="164"/>
        <end position="207"/>
    </location>
</feature>
<evidence type="ECO:0000256" key="2">
    <source>
        <dbReference type="ARBA" id="ARBA00009695"/>
    </source>
</evidence>
<name>A0A9D1YAV7_9FIRM</name>
<comment type="function">
    <text evidence="5">Modulates RecA activity.</text>
</comment>
<proteinExistence type="inferred from homology"/>
<evidence type="ECO:0000256" key="6">
    <source>
        <dbReference type="SAM" id="MobiDB-lite"/>
    </source>
</evidence>
<dbReference type="GO" id="GO:0005737">
    <property type="term" value="C:cytoplasm"/>
    <property type="evidence" value="ECO:0007669"/>
    <property type="project" value="UniProtKB-SubCell"/>
</dbReference>
<accession>A0A9D1YAV7</accession>
<evidence type="ECO:0000313" key="9">
    <source>
        <dbReference type="EMBL" id="HIY22671.1"/>
    </source>
</evidence>
<dbReference type="InterPro" id="IPR053924">
    <property type="entry name" value="RecX_HTH_2nd"/>
</dbReference>
<dbReference type="Gene3D" id="1.10.10.10">
    <property type="entry name" value="Winged helix-like DNA-binding domain superfamily/Winged helix DNA-binding domain"/>
    <property type="match status" value="3"/>
</dbReference>
<comment type="caution">
    <text evidence="9">The sequence shown here is derived from an EMBL/GenBank/DDBJ whole genome shotgun (WGS) entry which is preliminary data.</text>
</comment>
<evidence type="ECO:0000259" key="8">
    <source>
        <dbReference type="Pfam" id="PF21981"/>
    </source>
</evidence>
<evidence type="ECO:0000256" key="3">
    <source>
        <dbReference type="ARBA" id="ARBA00018111"/>
    </source>
</evidence>
<reference evidence="9" key="1">
    <citation type="journal article" date="2021" name="PeerJ">
        <title>Extensive microbial diversity within the chicken gut microbiome revealed by metagenomics and culture.</title>
        <authorList>
            <person name="Gilroy R."/>
            <person name="Ravi A."/>
            <person name="Getino M."/>
            <person name="Pursley I."/>
            <person name="Horton D.L."/>
            <person name="Alikhan N.F."/>
            <person name="Baker D."/>
            <person name="Gharbi K."/>
            <person name="Hall N."/>
            <person name="Watson M."/>
            <person name="Adriaenssens E.M."/>
            <person name="Foster-Nyarko E."/>
            <person name="Jarju S."/>
            <person name="Secka A."/>
            <person name="Antonio M."/>
            <person name="Oren A."/>
            <person name="Chaudhuri R.R."/>
            <person name="La Ragione R."/>
            <person name="Hildebrand F."/>
            <person name="Pallen M.J."/>
        </authorList>
    </citation>
    <scope>NUCLEOTIDE SEQUENCE</scope>
    <source>
        <strain evidence="9">ChiBcec16_6824</strain>
    </source>
</reference>
<reference evidence="9" key="2">
    <citation type="submission" date="2021-04" db="EMBL/GenBank/DDBJ databases">
        <authorList>
            <person name="Gilroy R."/>
        </authorList>
    </citation>
    <scope>NUCLEOTIDE SEQUENCE</scope>
    <source>
        <strain evidence="9">ChiBcec16_6824</strain>
    </source>
</reference>
<dbReference type="PANTHER" id="PTHR33602:SF1">
    <property type="entry name" value="REGULATORY PROTEIN RECX FAMILY PROTEIN"/>
    <property type="match status" value="1"/>
</dbReference>